<evidence type="ECO:0000313" key="2">
    <source>
        <dbReference type="EnsemblPlants" id="ORUFI01G16090.1"/>
    </source>
</evidence>
<sequence length="99" mass="11394">MRNTRRFPHIRQQQQQHSNGRNRSESLSRTSLKWVKFTEIRIFRTESQNLAVGRWVLARCRLGLLILQSSVGRALSGTAKKVLRVRDFGGALMAFGLEI</sequence>
<organism evidence="2 3">
    <name type="scientific">Oryza rufipogon</name>
    <name type="common">Brownbeard rice</name>
    <name type="synonym">Asian wild rice</name>
    <dbReference type="NCBI Taxonomy" id="4529"/>
    <lineage>
        <taxon>Eukaryota</taxon>
        <taxon>Viridiplantae</taxon>
        <taxon>Streptophyta</taxon>
        <taxon>Embryophyta</taxon>
        <taxon>Tracheophyta</taxon>
        <taxon>Spermatophyta</taxon>
        <taxon>Magnoliopsida</taxon>
        <taxon>Liliopsida</taxon>
        <taxon>Poales</taxon>
        <taxon>Poaceae</taxon>
        <taxon>BOP clade</taxon>
        <taxon>Oryzoideae</taxon>
        <taxon>Oryzeae</taxon>
        <taxon>Oryzinae</taxon>
        <taxon>Oryza</taxon>
    </lineage>
</organism>
<proteinExistence type="predicted"/>
<name>A0A0E0MVX6_ORYRU</name>
<evidence type="ECO:0000256" key="1">
    <source>
        <dbReference type="SAM" id="MobiDB-lite"/>
    </source>
</evidence>
<dbReference type="EnsemblPlants" id="ORUFI01G16090.1">
    <property type="protein sequence ID" value="ORUFI01G16090.1"/>
    <property type="gene ID" value="ORUFI01G16090"/>
</dbReference>
<keyword evidence="3" id="KW-1185">Reference proteome</keyword>
<dbReference type="AlphaFoldDB" id="A0A0E0MVX6"/>
<dbReference type="HOGENOM" id="CLU_2324407_0_0_1"/>
<reference evidence="3" key="1">
    <citation type="submission" date="2013-06" db="EMBL/GenBank/DDBJ databases">
        <authorList>
            <person name="Zhao Q."/>
        </authorList>
    </citation>
    <scope>NUCLEOTIDE SEQUENCE</scope>
    <source>
        <strain evidence="3">cv. W1943</strain>
    </source>
</reference>
<dbReference type="Proteomes" id="UP000008022">
    <property type="component" value="Unassembled WGS sequence"/>
</dbReference>
<reference evidence="2" key="2">
    <citation type="submission" date="2015-06" db="UniProtKB">
        <authorList>
            <consortium name="EnsemblPlants"/>
        </authorList>
    </citation>
    <scope>IDENTIFICATION</scope>
</reference>
<dbReference type="Gramene" id="ORUFI01G16090.1">
    <property type="protein sequence ID" value="ORUFI01G16090.1"/>
    <property type="gene ID" value="ORUFI01G16090"/>
</dbReference>
<evidence type="ECO:0000313" key="3">
    <source>
        <dbReference type="Proteomes" id="UP000008022"/>
    </source>
</evidence>
<accession>A0A0E0MVX6</accession>
<protein>
    <submittedName>
        <fullName evidence="2">Uncharacterized protein</fullName>
    </submittedName>
</protein>
<feature type="region of interest" description="Disordered" evidence="1">
    <location>
        <begin position="1"/>
        <end position="28"/>
    </location>
</feature>
<feature type="compositionally biased region" description="Polar residues" evidence="1">
    <location>
        <begin position="11"/>
        <end position="28"/>
    </location>
</feature>